<keyword evidence="8" id="KW-0378">Hydrolase</keyword>
<feature type="domain" description="Peptidase S9 prolyl oligopeptidase catalytic" evidence="11">
    <location>
        <begin position="498"/>
        <end position="702"/>
    </location>
</feature>
<accession>A0AAD5SH99</accession>
<dbReference type="InterPro" id="IPR038286">
    <property type="entry name" value="IPK_sf"/>
</dbReference>
<dbReference type="InterPro" id="IPR002471">
    <property type="entry name" value="Pept_S9_AS"/>
</dbReference>
<dbReference type="Pfam" id="PF02897">
    <property type="entry name" value="Peptidase_S9_N"/>
    <property type="match status" value="1"/>
</dbReference>
<evidence type="ECO:0000256" key="7">
    <source>
        <dbReference type="ARBA" id="ARBA00022777"/>
    </source>
</evidence>
<dbReference type="GO" id="GO:0006508">
    <property type="term" value="P:proteolysis"/>
    <property type="evidence" value="ECO:0007669"/>
    <property type="project" value="UniProtKB-KW"/>
</dbReference>
<dbReference type="PRINTS" id="PR00862">
    <property type="entry name" value="PROLIGOPTASE"/>
</dbReference>
<comment type="similarity">
    <text evidence="3">Belongs to the inositol phosphokinase (IPK) family.</text>
</comment>
<organism evidence="13 14">
    <name type="scientific">Rhizophlyctis rosea</name>
    <dbReference type="NCBI Taxonomy" id="64517"/>
    <lineage>
        <taxon>Eukaryota</taxon>
        <taxon>Fungi</taxon>
        <taxon>Fungi incertae sedis</taxon>
        <taxon>Chytridiomycota</taxon>
        <taxon>Chytridiomycota incertae sedis</taxon>
        <taxon>Chytridiomycetes</taxon>
        <taxon>Rhizophlyctidales</taxon>
        <taxon>Rhizophlyctidaceae</taxon>
        <taxon>Rhizophlyctis</taxon>
    </lineage>
</organism>
<dbReference type="GO" id="GO:0070012">
    <property type="term" value="F:oligopeptidase activity"/>
    <property type="evidence" value="ECO:0007669"/>
    <property type="project" value="TreeGrafter"/>
</dbReference>
<evidence type="ECO:0000256" key="4">
    <source>
        <dbReference type="ARBA" id="ARBA00011897"/>
    </source>
</evidence>
<evidence type="ECO:0000256" key="1">
    <source>
        <dbReference type="ARBA" id="ARBA00001070"/>
    </source>
</evidence>
<evidence type="ECO:0000256" key="5">
    <source>
        <dbReference type="ARBA" id="ARBA00022670"/>
    </source>
</evidence>
<dbReference type="InterPro" id="IPR005522">
    <property type="entry name" value="IPK"/>
</dbReference>
<dbReference type="Gene3D" id="3.40.50.1820">
    <property type="entry name" value="alpha/beta hydrolase"/>
    <property type="match status" value="1"/>
</dbReference>
<dbReference type="SUPFAM" id="SSF56104">
    <property type="entry name" value="SAICAR synthase-like"/>
    <property type="match status" value="1"/>
</dbReference>
<dbReference type="PROSITE" id="PS00708">
    <property type="entry name" value="PRO_ENDOPEP_SER"/>
    <property type="match status" value="1"/>
</dbReference>
<keyword evidence="5" id="KW-0645">Protease</keyword>
<dbReference type="PANTHER" id="PTHR42881:SF2">
    <property type="entry name" value="PROLYL ENDOPEPTIDASE"/>
    <property type="match status" value="1"/>
</dbReference>
<dbReference type="AlphaFoldDB" id="A0AAD5SH99"/>
<comment type="catalytic activity">
    <reaction evidence="1">
        <text>Hydrolysis of Pro-|-Xaa &gt;&gt; Ala-|-Xaa in oligopeptides.</text>
        <dbReference type="EC" id="3.4.21.26"/>
    </reaction>
</comment>
<evidence type="ECO:0000259" key="12">
    <source>
        <dbReference type="Pfam" id="PF02897"/>
    </source>
</evidence>
<proteinExistence type="inferred from homology"/>
<sequence>MTTYAYPTARRDESFSETLHGKEIKEPYRWLEDPDAEETKAFVEDQNKVFFDFIKKYPKRDAFREKLTTLFNYERYGCPFKRGDNYYYFHNSGLQPQAVLYKQTSLTEEATTFLDPNKLSDDGTVAISTHSFTKSGKFFAYALSASGSDWVTIHVRETKDGAPLDYEEKPIQWAKFTGISWTHDDKGFFYNRYPEPQRNGDAGTETESNKNAQLRYHQLGRPQDEDVLIWSDPDNPEHMFSAEVSEDGKYAIVATVESCDPTNKLYIVDLEKEFAKNGGAGFKGTPEVLKLVDNFEAEYNYLTNEGTRFYFQTTLNAPKRRVVAYDLNEPKKGFVEIIPESEDVLNHVSVVDDNKLVLVYLHDVKDIVKLHDLRTGKPLTPNQLPLPLGSIIGSMSGRKEDKEMFYSFSSFTTPGMIYRFDFTTMTHSVFRETKVNGLRADILKTEQVFYTSKDGTRVPMYIISRKDAKLDGNIPTLLYGYGGFNHSVTPTFAVTWLSFIQHQKGAVAVANIRGGGEYGEEKWYKQGKLDKKQNVFDDFQWAAKYLIENKYTNPKKLAINGGSNGGLLVGACLNQAPELFRCGVAEVGVMDMLRFHKFTIGHAWVSDYGNPDKKEDFETVLKYSPLHNIRTDVEYPAVLVLTGDHDDRVVPLHSLKYLATLQHAARNNPYPIMGRVETKAGHGAGKSTKQRIEEATDKFAYIGLALETEWDDCSEQDAIAPPSSSDAPTSPTSAAQPPSAFAHQIAGHAGGITLLPTGHLQKAAVPRELKFYQDAQDPSHSKLRAFIPGYYGVESKVGEDGKEVQIIEIENLLEKYSKPSVMDVKIGTRLWSDDASEDKRKRMEEQARVTTSFETGLRICGMKVYDPTTSNYKTHDRVFGRSLTAETLHTGIREYFALPSSDSSLVPSASQIIPQILSDVNELLNVVNSENVRMYTSSALIIYEGDENAPTKGKGEVRLIDFAHAHFEDGIGVDEGAVLGLSNLKKMLEQLV</sequence>
<protein>
    <recommendedName>
        <fullName evidence="4">prolyl oligopeptidase</fullName>
        <ecNumber evidence="4">3.4.21.26</ecNumber>
    </recommendedName>
</protein>
<evidence type="ECO:0000313" key="14">
    <source>
        <dbReference type="Proteomes" id="UP001212841"/>
    </source>
</evidence>
<keyword evidence="7" id="KW-0418">Kinase</keyword>
<feature type="region of interest" description="Disordered" evidence="10">
    <location>
        <begin position="716"/>
        <end position="738"/>
    </location>
</feature>
<dbReference type="EMBL" id="JADGJD010000142">
    <property type="protein sequence ID" value="KAJ3054356.1"/>
    <property type="molecule type" value="Genomic_DNA"/>
</dbReference>
<dbReference type="PANTHER" id="PTHR42881">
    <property type="entry name" value="PROLYL ENDOPEPTIDASE"/>
    <property type="match status" value="1"/>
</dbReference>
<dbReference type="SUPFAM" id="SSF53474">
    <property type="entry name" value="alpha/beta-Hydrolases"/>
    <property type="match status" value="1"/>
</dbReference>
<dbReference type="InterPro" id="IPR001375">
    <property type="entry name" value="Peptidase_S9_cat"/>
</dbReference>
<feature type="domain" description="Peptidase S9A N-terminal" evidence="12">
    <location>
        <begin position="7"/>
        <end position="432"/>
    </location>
</feature>
<dbReference type="InterPro" id="IPR023302">
    <property type="entry name" value="Pept_S9A_N"/>
</dbReference>
<dbReference type="GO" id="GO:0016301">
    <property type="term" value="F:kinase activity"/>
    <property type="evidence" value="ECO:0007669"/>
    <property type="project" value="UniProtKB-KW"/>
</dbReference>
<dbReference type="Gene3D" id="3.30.470.160">
    <property type="entry name" value="Inositol polyphosphate kinase"/>
    <property type="match status" value="1"/>
</dbReference>
<keyword evidence="14" id="KW-1185">Reference proteome</keyword>
<dbReference type="EC" id="3.4.21.26" evidence="4"/>
<evidence type="ECO:0000259" key="11">
    <source>
        <dbReference type="Pfam" id="PF00326"/>
    </source>
</evidence>
<dbReference type="GO" id="GO:0005829">
    <property type="term" value="C:cytosol"/>
    <property type="evidence" value="ECO:0007669"/>
    <property type="project" value="TreeGrafter"/>
</dbReference>
<evidence type="ECO:0000256" key="9">
    <source>
        <dbReference type="ARBA" id="ARBA00022825"/>
    </source>
</evidence>
<comment type="similarity">
    <text evidence="2">Belongs to the peptidase S9A family.</text>
</comment>
<dbReference type="InterPro" id="IPR051167">
    <property type="entry name" value="Prolyl_oligopep/macrocyclase"/>
</dbReference>
<dbReference type="SUPFAM" id="SSF50993">
    <property type="entry name" value="Peptidase/esterase 'gauge' domain"/>
    <property type="match status" value="1"/>
</dbReference>
<dbReference type="GO" id="GO:0032958">
    <property type="term" value="P:inositol phosphate biosynthetic process"/>
    <property type="evidence" value="ECO:0007669"/>
    <property type="project" value="InterPro"/>
</dbReference>
<dbReference type="FunFam" id="2.130.10.120:FF:000001">
    <property type="entry name" value="Prolyl endopeptidase"/>
    <property type="match status" value="1"/>
</dbReference>
<dbReference type="Pfam" id="PF03770">
    <property type="entry name" value="IPK"/>
    <property type="match status" value="1"/>
</dbReference>
<reference evidence="13" key="1">
    <citation type="submission" date="2020-05" db="EMBL/GenBank/DDBJ databases">
        <title>Phylogenomic resolution of chytrid fungi.</title>
        <authorList>
            <person name="Stajich J.E."/>
            <person name="Amses K."/>
            <person name="Simmons R."/>
            <person name="Seto K."/>
            <person name="Myers J."/>
            <person name="Bonds A."/>
            <person name="Quandt C.A."/>
            <person name="Barry K."/>
            <person name="Liu P."/>
            <person name="Grigoriev I."/>
            <person name="Longcore J.E."/>
            <person name="James T.Y."/>
        </authorList>
    </citation>
    <scope>NUCLEOTIDE SEQUENCE</scope>
    <source>
        <strain evidence="13">JEL0318</strain>
    </source>
</reference>
<dbReference type="InterPro" id="IPR002470">
    <property type="entry name" value="Peptidase_S9A"/>
</dbReference>
<keyword evidence="9" id="KW-0720">Serine protease</keyword>
<dbReference type="FunFam" id="3.40.50.1820:FF:000005">
    <property type="entry name" value="Prolyl endopeptidase"/>
    <property type="match status" value="1"/>
</dbReference>
<gene>
    <name evidence="13" type="ORF">HK097_002020</name>
</gene>
<dbReference type="Gene3D" id="2.130.10.120">
    <property type="entry name" value="Prolyl oligopeptidase, N-terminal domain"/>
    <property type="match status" value="1"/>
</dbReference>
<evidence type="ECO:0000256" key="3">
    <source>
        <dbReference type="ARBA" id="ARBA00007374"/>
    </source>
</evidence>
<evidence type="ECO:0000256" key="8">
    <source>
        <dbReference type="ARBA" id="ARBA00022801"/>
    </source>
</evidence>
<dbReference type="GO" id="GO:0004252">
    <property type="term" value="F:serine-type endopeptidase activity"/>
    <property type="evidence" value="ECO:0007669"/>
    <property type="project" value="UniProtKB-EC"/>
</dbReference>
<evidence type="ECO:0000256" key="2">
    <source>
        <dbReference type="ARBA" id="ARBA00005228"/>
    </source>
</evidence>
<dbReference type="InterPro" id="IPR029058">
    <property type="entry name" value="AB_hydrolase_fold"/>
</dbReference>
<name>A0AAD5SH99_9FUNG</name>
<comment type="caution">
    <text evidence="13">The sequence shown here is derived from an EMBL/GenBank/DDBJ whole genome shotgun (WGS) entry which is preliminary data.</text>
</comment>
<evidence type="ECO:0000313" key="13">
    <source>
        <dbReference type="EMBL" id="KAJ3054356.1"/>
    </source>
</evidence>
<dbReference type="Pfam" id="PF00326">
    <property type="entry name" value="Peptidase_S9"/>
    <property type="match status" value="1"/>
</dbReference>
<keyword evidence="6" id="KW-0808">Transferase</keyword>
<evidence type="ECO:0000256" key="6">
    <source>
        <dbReference type="ARBA" id="ARBA00022679"/>
    </source>
</evidence>
<dbReference type="Proteomes" id="UP001212841">
    <property type="component" value="Unassembled WGS sequence"/>
</dbReference>
<evidence type="ECO:0000256" key="10">
    <source>
        <dbReference type="SAM" id="MobiDB-lite"/>
    </source>
</evidence>